<keyword evidence="14" id="KW-0206">Cytoskeleton</keyword>
<dbReference type="Gene3D" id="2.130.10.10">
    <property type="entry name" value="YVTN repeat-like/Quinoprotein amine dehydrogenase"/>
    <property type="match status" value="2"/>
</dbReference>
<evidence type="ECO:0000256" key="10">
    <source>
        <dbReference type="ARBA" id="ARBA00022741"/>
    </source>
</evidence>
<feature type="repeat" description="WD" evidence="16">
    <location>
        <begin position="1536"/>
        <end position="1569"/>
    </location>
</feature>
<keyword evidence="11 17" id="KW-0067">ATP-binding</keyword>
<dbReference type="InterPro" id="IPR015943">
    <property type="entry name" value="WD40/YVTN_repeat-like_dom_sf"/>
</dbReference>
<keyword evidence="5" id="KW-0963">Cytoplasm</keyword>
<feature type="region of interest" description="Disordered" evidence="18">
    <location>
        <begin position="814"/>
        <end position="865"/>
    </location>
</feature>
<dbReference type="PROSITE" id="PS00678">
    <property type="entry name" value="WD_REPEATS_1"/>
    <property type="match status" value="1"/>
</dbReference>
<dbReference type="CDD" id="cd01372">
    <property type="entry name" value="KISc_KIF4"/>
    <property type="match status" value="1"/>
</dbReference>
<protein>
    <submittedName>
        <fullName evidence="20">Transcript variant X1</fullName>
    </submittedName>
</protein>
<dbReference type="InterPro" id="IPR036961">
    <property type="entry name" value="Kinesin_motor_dom_sf"/>
</dbReference>
<dbReference type="CDD" id="cd00200">
    <property type="entry name" value="WD40"/>
    <property type="match status" value="1"/>
</dbReference>
<evidence type="ECO:0000256" key="5">
    <source>
        <dbReference type="ARBA" id="ARBA00022490"/>
    </source>
</evidence>
<keyword evidence="13 17" id="KW-0505">Motor protein</keyword>
<dbReference type="Pfam" id="PF25764">
    <property type="entry name" value="KIF21A_4th"/>
    <property type="match status" value="1"/>
</dbReference>
<evidence type="ECO:0000256" key="9">
    <source>
        <dbReference type="ARBA" id="ARBA00022737"/>
    </source>
</evidence>
<dbReference type="GO" id="GO:0003777">
    <property type="term" value="F:microtubule motor activity"/>
    <property type="evidence" value="ECO:0007669"/>
    <property type="project" value="InterPro"/>
</dbReference>
<feature type="region of interest" description="Disordered" evidence="18">
    <location>
        <begin position="1039"/>
        <end position="1064"/>
    </location>
</feature>
<evidence type="ECO:0000256" key="2">
    <source>
        <dbReference type="ARBA" id="ARBA00004279"/>
    </source>
</evidence>
<evidence type="ECO:0000256" key="16">
    <source>
        <dbReference type="PROSITE-ProRule" id="PRU00221"/>
    </source>
</evidence>
<dbReference type="PANTHER" id="PTHR47969">
    <property type="entry name" value="CHROMOSOME-ASSOCIATED KINESIN KIF4A-RELATED"/>
    <property type="match status" value="1"/>
</dbReference>
<feature type="compositionally biased region" description="Polar residues" evidence="18">
    <location>
        <begin position="1122"/>
        <end position="1137"/>
    </location>
</feature>
<evidence type="ECO:0000256" key="18">
    <source>
        <dbReference type="SAM" id="MobiDB-lite"/>
    </source>
</evidence>
<dbReference type="FunFam" id="3.40.850.10:FF:000011">
    <property type="entry name" value="Kinesin family member 21A"/>
    <property type="match status" value="1"/>
</dbReference>
<keyword evidence="10 17" id="KW-0547">Nucleotide-binding</keyword>
<dbReference type="SMART" id="SM00320">
    <property type="entry name" value="WD40"/>
    <property type="match status" value="7"/>
</dbReference>
<dbReference type="PRINTS" id="PR00380">
    <property type="entry name" value="KINESINHEAVY"/>
</dbReference>
<feature type="region of interest" description="Disordered" evidence="18">
    <location>
        <begin position="757"/>
        <end position="790"/>
    </location>
</feature>
<feature type="non-terminal residue" evidence="20">
    <location>
        <position position="1575"/>
    </location>
</feature>
<keyword evidence="8" id="KW-0493">Microtubule</keyword>
<reference evidence="20" key="1">
    <citation type="submission" date="2020-03" db="EMBL/GenBank/DDBJ databases">
        <title>Intra-Species Differences in Population Size shape Life History and Genome Evolution.</title>
        <authorList>
            <person name="Willemsen D."/>
            <person name="Cui R."/>
            <person name="Valenzano D.R."/>
        </authorList>
    </citation>
    <scope>NUCLEOTIDE SEQUENCE</scope>
    <source>
        <strain evidence="20">GRZ</strain>
        <tissue evidence="20">Whole</tissue>
    </source>
</reference>
<dbReference type="Pfam" id="PF23204">
    <property type="entry name" value="KIF21A_2nd"/>
    <property type="match status" value="1"/>
</dbReference>
<dbReference type="PROSITE" id="PS50067">
    <property type="entry name" value="KINESIN_MOTOR_2"/>
    <property type="match status" value="1"/>
</dbReference>
<dbReference type="InterPro" id="IPR056533">
    <property type="entry name" value="KIF21A/B_hel_1"/>
</dbReference>
<evidence type="ECO:0000256" key="13">
    <source>
        <dbReference type="ARBA" id="ARBA00023175"/>
    </source>
</evidence>
<dbReference type="GO" id="GO:0005875">
    <property type="term" value="C:microtubule associated complex"/>
    <property type="evidence" value="ECO:0007669"/>
    <property type="project" value="TreeGrafter"/>
</dbReference>
<dbReference type="GO" id="GO:0005874">
    <property type="term" value="C:microtubule"/>
    <property type="evidence" value="ECO:0007669"/>
    <property type="project" value="UniProtKB-KW"/>
</dbReference>
<dbReference type="InterPro" id="IPR027417">
    <property type="entry name" value="P-loop_NTPase"/>
</dbReference>
<comment type="caution">
    <text evidence="20">The sequence shown here is derived from an EMBL/GenBank/DDBJ whole genome shotgun (WGS) entry which is preliminary data.</text>
</comment>
<feature type="compositionally biased region" description="Basic and acidic residues" evidence="18">
    <location>
        <begin position="758"/>
        <end position="790"/>
    </location>
</feature>
<dbReference type="InterPro" id="IPR056532">
    <property type="entry name" value="KIF21A/B_hel_2"/>
</dbReference>
<dbReference type="InterPro" id="IPR027640">
    <property type="entry name" value="Kinesin-like_fam"/>
</dbReference>
<dbReference type="PROSITE" id="PS00411">
    <property type="entry name" value="KINESIN_MOTOR_1"/>
    <property type="match status" value="1"/>
</dbReference>
<feature type="binding site" evidence="17">
    <location>
        <begin position="82"/>
        <end position="89"/>
    </location>
    <ligand>
        <name>ATP</name>
        <dbReference type="ChEBI" id="CHEBI:30616"/>
    </ligand>
</feature>
<dbReference type="EMBL" id="JAAVVJ010000002">
    <property type="protein sequence ID" value="KAF7228973.1"/>
    <property type="molecule type" value="Genomic_DNA"/>
</dbReference>
<dbReference type="GO" id="GO:0008017">
    <property type="term" value="F:microtubule binding"/>
    <property type="evidence" value="ECO:0007669"/>
    <property type="project" value="InterPro"/>
</dbReference>
<dbReference type="GO" id="GO:0030426">
    <property type="term" value="C:growth cone"/>
    <property type="evidence" value="ECO:0007669"/>
    <property type="project" value="UniProtKB-SubCell"/>
</dbReference>
<proteinExistence type="inferred from homology"/>
<organism evidence="20 21">
    <name type="scientific">Nothobranchius furzeri</name>
    <name type="common">Turquoise killifish</name>
    <dbReference type="NCBI Taxonomy" id="105023"/>
    <lineage>
        <taxon>Eukaryota</taxon>
        <taxon>Metazoa</taxon>
        <taxon>Chordata</taxon>
        <taxon>Craniata</taxon>
        <taxon>Vertebrata</taxon>
        <taxon>Euteleostomi</taxon>
        <taxon>Actinopterygii</taxon>
        <taxon>Neopterygii</taxon>
        <taxon>Teleostei</taxon>
        <taxon>Neoteleostei</taxon>
        <taxon>Acanthomorphata</taxon>
        <taxon>Ovalentaria</taxon>
        <taxon>Atherinomorphae</taxon>
        <taxon>Cyprinodontiformes</taxon>
        <taxon>Nothobranchiidae</taxon>
        <taxon>Nothobranchius</taxon>
    </lineage>
</organism>
<dbReference type="InterPro" id="IPR019775">
    <property type="entry name" value="WD40_repeat_CS"/>
</dbReference>
<evidence type="ECO:0000256" key="1">
    <source>
        <dbReference type="ARBA" id="ARBA00004245"/>
    </source>
</evidence>
<comment type="similarity">
    <text evidence="17">Belongs to the TRAFAC class myosin-kinesin ATPase superfamily. Kinesin family.</text>
</comment>
<evidence type="ECO:0000256" key="4">
    <source>
        <dbReference type="ARBA" id="ARBA00004624"/>
    </source>
</evidence>
<dbReference type="PROSITE" id="PS50294">
    <property type="entry name" value="WD_REPEATS_REGION"/>
    <property type="match status" value="1"/>
</dbReference>
<feature type="region of interest" description="Disordered" evidence="18">
    <location>
        <begin position="1094"/>
        <end position="1198"/>
    </location>
</feature>
<evidence type="ECO:0000256" key="12">
    <source>
        <dbReference type="ARBA" id="ARBA00023054"/>
    </source>
</evidence>
<dbReference type="InterPro" id="IPR036322">
    <property type="entry name" value="WD40_repeat_dom_sf"/>
</dbReference>
<sequence>QMFVRLVFRIRPQLAKEKIEGCHICTYVMPGEPQVVLGKDKAFTFDFVFDMDTQQDSIYTHCTERLIEGCFEGYNATIFAYGQTGSGKTYTMGTGFDVNIGEEELGIIPRAVNHLFRGIEERRQAATEQGRPIPEFKINAQFLELYNEEVLDLFDTTRDLEARRQKSNIKIHEDANGGIYTVGVTTRTVSSAVEMMQCLKLGALSRTTASTQMNVQSSRSHAIFTIHLCQVRVCSADNNDNMTDNRLVADSEINEFETLTAKFHFVDLAGSERLKRTGATGDRAKEGISINCGLLALGNVISALGDRSKRSTHVPYRDSKLTRLLQDSLGGNSQTMMIACISPSDRDFMETLNTLKYANRARNIKNKVMVNQDRASQQISALRTEIARLQMELMEYRTGKRVVGEDGVEGINDLVHENSMLQTENKNLRVRVKAMQETIDAQRSRLTQVLSDQANLALAKAGESGEEIGNMIQNYIKEIEELRAKLFESEAVNENLRKNLSRASTRSSLYGGPASSAIFTPEKEASDVIEMAKKNLEKLKRMEKKKKRRLRRFEEDQDHSAEPCSVIKEEVPDNDQERGSEEAEGEGSGHEDAEDADGEDEDFDLEAEDTSDESDSEELDEKENVQADLANITCEIAIKQKLIDELENSQRRLHTLKQQYEQKLMMLQNKIRDTQLERDKVLHNMGSVGSGTEEKAKKIKVEYEKKLNSMNKELLKLQSAQKEHARLLKNQSQYEKQLKKLQQDVTEMKKTKVALMRQMKDQQERNRISESRRNREIASLKKEQRRAEHQLRQLEAHKRQQELILRRKNEEVTALRRQVRPTSGKVSRKVSSPDPAQEPSQRGNPVRMMSSGPSASNGTSPVRTRDVYNTRARVLATLARVLATLARVLVTLARAVSDIKPYSSASPVSFLTLLLICQKNKVRIPSMKPKQDGVTMLSLTNSFCLSSYLYEEGDTVDVTAVISSCNLSEARFLLDSFMTMAISKGLQAAQKDSQLKVMEGQLKQTEINNATQNQLLFHMLKEKAEINPELDALLGSALQENGEDSSSDESTPSPATDGSALSSDLMKLCGESKTKSKARRRTTTQMELLYASSGDLSCDSPIGDFPAPLLPLSERPEGPADTQGQSADREQTASPSALSARPAGMSGSRSPTGIERKPLEHSPLNRRRMQERGPTASQIPAPAQSLLVGTPETKTKGSDYKSLLEESPVFEGHRGVINPVAATRNNRGARIQCVHVAEGHTKPVLCVDATDDLLFTGSKGKVFHYVSVHIEMIHCFGQTQVFASDRTCKVWNLVTGQEIMSLADHPSSVVSVRYTSSLVFTVSTSYIKVWDIRDSAKCIRTLTSSGQVGSGDTCSSSRSLSILPGESQINQIALNTSGSFLYAAAGNAVRMWDLRKFVSTGKLIGHLGPVLCLSVEKLDHGQDVVLTGSKDHHIKMFEVAEGAQGSVSSCHTFDPTHQDSVESLTVHGEVLYSSSRDYCIKKWDMASKKLLQSVHVQTDWVSALGVVPGSPVLLSGCRGGLLCLWHVDSLAPLGEVQGHDSPINGLTTNSTQLFTASDDRTVKVWEAKSPPDDGI</sequence>
<feature type="compositionally biased region" description="Basic and acidic residues" evidence="18">
    <location>
        <begin position="552"/>
        <end position="591"/>
    </location>
</feature>
<evidence type="ECO:0000256" key="6">
    <source>
        <dbReference type="ARBA" id="ARBA00022553"/>
    </source>
</evidence>
<evidence type="ECO:0000313" key="21">
    <source>
        <dbReference type="Proteomes" id="UP000822369"/>
    </source>
</evidence>
<dbReference type="SUPFAM" id="SSF50978">
    <property type="entry name" value="WD40 repeat-like"/>
    <property type="match status" value="1"/>
</dbReference>
<evidence type="ECO:0000256" key="7">
    <source>
        <dbReference type="ARBA" id="ARBA00022574"/>
    </source>
</evidence>
<dbReference type="GO" id="GO:0007018">
    <property type="term" value="P:microtubule-based movement"/>
    <property type="evidence" value="ECO:0007669"/>
    <property type="project" value="InterPro"/>
</dbReference>
<feature type="domain" description="Kinesin motor" evidence="19">
    <location>
        <begin position="3"/>
        <end position="364"/>
    </location>
</feature>
<dbReference type="InterPro" id="IPR001752">
    <property type="entry name" value="Kinesin_motor_dom"/>
</dbReference>
<dbReference type="InterPro" id="IPR019821">
    <property type="entry name" value="Kinesin_motor_CS"/>
</dbReference>
<dbReference type="GO" id="GO:0030425">
    <property type="term" value="C:dendrite"/>
    <property type="evidence" value="ECO:0007669"/>
    <property type="project" value="UniProtKB-SubCell"/>
</dbReference>
<feature type="compositionally biased region" description="Polar residues" evidence="18">
    <location>
        <begin position="851"/>
        <end position="862"/>
    </location>
</feature>
<evidence type="ECO:0000256" key="11">
    <source>
        <dbReference type="ARBA" id="ARBA00022840"/>
    </source>
</evidence>
<dbReference type="InterPro" id="IPR001680">
    <property type="entry name" value="WD40_rpt"/>
</dbReference>
<accession>A0A9D2YZ61</accession>
<comment type="subcellular location">
    <subcellularLocation>
        <location evidence="3">Cell projection</location>
        <location evidence="3">Axon</location>
    </subcellularLocation>
    <subcellularLocation>
        <location evidence="2">Cell projection</location>
        <location evidence="2">Dendrite</location>
    </subcellularLocation>
    <subcellularLocation>
        <location evidence="4">Cell projection</location>
        <location evidence="4">Growth cone</location>
    </subcellularLocation>
    <subcellularLocation>
        <location evidence="1">Cytoplasm</location>
        <location evidence="1">Cytoskeleton</location>
    </subcellularLocation>
</comment>
<dbReference type="SUPFAM" id="SSF52540">
    <property type="entry name" value="P-loop containing nucleoside triphosphate hydrolases"/>
    <property type="match status" value="1"/>
</dbReference>
<dbReference type="Pfam" id="PF00400">
    <property type="entry name" value="WD40"/>
    <property type="match status" value="3"/>
</dbReference>
<feature type="compositionally biased region" description="Acidic residues" evidence="18">
    <location>
        <begin position="592"/>
        <end position="621"/>
    </location>
</feature>
<keyword evidence="9" id="KW-0677">Repeat</keyword>
<keyword evidence="7 16" id="KW-0853">WD repeat</keyword>
<keyword evidence="15" id="KW-0966">Cell projection</keyword>
<dbReference type="GO" id="GO:0051231">
    <property type="term" value="P:spindle elongation"/>
    <property type="evidence" value="ECO:0007669"/>
    <property type="project" value="TreeGrafter"/>
</dbReference>
<evidence type="ECO:0000256" key="8">
    <source>
        <dbReference type="ARBA" id="ARBA00022701"/>
    </source>
</evidence>
<dbReference type="Pfam" id="PF23203">
    <property type="entry name" value="KIF21A"/>
    <property type="match status" value="1"/>
</dbReference>
<dbReference type="Proteomes" id="UP000822369">
    <property type="component" value="Chromosome 2"/>
</dbReference>
<evidence type="ECO:0000256" key="14">
    <source>
        <dbReference type="ARBA" id="ARBA00023212"/>
    </source>
</evidence>
<dbReference type="SMART" id="SM00129">
    <property type="entry name" value="KISc"/>
    <property type="match status" value="1"/>
</dbReference>
<name>A0A9D2YZ61_NOTFU</name>
<dbReference type="GO" id="GO:0007052">
    <property type="term" value="P:mitotic spindle organization"/>
    <property type="evidence" value="ECO:0007669"/>
    <property type="project" value="TreeGrafter"/>
</dbReference>
<dbReference type="PROSITE" id="PS50082">
    <property type="entry name" value="WD_REPEATS_2"/>
    <property type="match status" value="2"/>
</dbReference>
<keyword evidence="12" id="KW-0175">Coiled coil</keyword>
<feature type="region of interest" description="Disordered" evidence="18">
    <location>
        <begin position="548"/>
        <end position="624"/>
    </location>
</feature>
<gene>
    <name evidence="20" type="primary">kif21a</name>
    <name evidence="20" type="ORF">G4P62_000829</name>
</gene>
<evidence type="ECO:0000256" key="15">
    <source>
        <dbReference type="ARBA" id="ARBA00023273"/>
    </source>
</evidence>
<dbReference type="PANTHER" id="PTHR47969:SF31">
    <property type="entry name" value="KINESIN FAMILY MEMBER 21A"/>
    <property type="match status" value="1"/>
</dbReference>
<evidence type="ECO:0000313" key="20">
    <source>
        <dbReference type="EMBL" id="KAF7228973.1"/>
    </source>
</evidence>
<dbReference type="GO" id="GO:0005524">
    <property type="term" value="F:ATP binding"/>
    <property type="evidence" value="ECO:0007669"/>
    <property type="project" value="UniProtKB-UniRule"/>
</dbReference>
<dbReference type="Gene3D" id="3.40.850.10">
    <property type="entry name" value="Kinesin motor domain"/>
    <property type="match status" value="1"/>
</dbReference>
<evidence type="ECO:0000259" key="19">
    <source>
        <dbReference type="PROSITE" id="PS50067"/>
    </source>
</evidence>
<feature type="repeat" description="WD" evidence="16">
    <location>
        <begin position="1454"/>
        <end position="1493"/>
    </location>
</feature>
<dbReference type="Pfam" id="PF00225">
    <property type="entry name" value="Kinesin"/>
    <property type="match status" value="1"/>
</dbReference>
<evidence type="ECO:0000256" key="17">
    <source>
        <dbReference type="PROSITE-ProRule" id="PRU00283"/>
    </source>
</evidence>
<evidence type="ECO:0000256" key="3">
    <source>
        <dbReference type="ARBA" id="ARBA00004489"/>
    </source>
</evidence>
<keyword evidence="6" id="KW-0597">Phosphoprotein</keyword>